<keyword evidence="3" id="KW-1133">Transmembrane helix</keyword>
<dbReference type="AlphaFoldDB" id="A0A9D1R2Q1"/>
<evidence type="ECO:0000256" key="1">
    <source>
        <dbReference type="ARBA" id="ARBA00012528"/>
    </source>
</evidence>
<comment type="caution">
    <text evidence="5">The sequence shown here is derived from an EMBL/GenBank/DDBJ whole genome shotgun (WGS) entry which is preliminary data.</text>
</comment>
<keyword evidence="3" id="KW-0812">Transmembrane</keyword>
<dbReference type="PROSITE" id="PS50887">
    <property type="entry name" value="GGDEF"/>
    <property type="match status" value="1"/>
</dbReference>
<reference evidence="5" key="1">
    <citation type="journal article" date="2021" name="PeerJ">
        <title>Extensive microbial diversity within the chicken gut microbiome revealed by metagenomics and culture.</title>
        <authorList>
            <person name="Gilroy R."/>
            <person name="Ravi A."/>
            <person name="Getino M."/>
            <person name="Pursley I."/>
            <person name="Horton D.L."/>
            <person name="Alikhan N.F."/>
            <person name="Baker D."/>
            <person name="Gharbi K."/>
            <person name="Hall N."/>
            <person name="Watson M."/>
            <person name="Adriaenssens E.M."/>
            <person name="Foster-Nyarko E."/>
            <person name="Jarju S."/>
            <person name="Secka A."/>
            <person name="Antonio M."/>
            <person name="Oren A."/>
            <person name="Chaudhuri R.R."/>
            <person name="La Ragione R."/>
            <person name="Hildebrand F."/>
            <person name="Pallen M.J."/>
        </authorList>
    </citation>
    <scope>NUCLEOTIDE SEQUENCE</scope>
    <source>
        <strain evidence="5">ChiSxjej5B17-1746</strain>
    </source>
</reference>
<gene>
    <name evidence="5" type="ORF">H9874_12280</name>
</gene>
<dbReference type="InterPro" id="IPR029787">
    <property type="entry name" value="Nucleotide_cyclase"/>
</dbReference>
<proteinExistence type="predicted"/>
<sequence length="385" mass="43411">MFERKERFGPEKKILLVVALAILIASVSTFAILYWMMNAALQEDIRSRAQVVNAYSEDNINVYSFTHINGPEDGRRDTYAEVRAMLENIRQIANVRYLYTAKLDASGRPVYLVDGLPPDSPDFRHPGDFIEEDIVPMLKKCLSGKSIESDGVLNTEWGAIYLTCRPVYANGEERPLGAVVMEFNADAVYANNMRSMLYSGILCLLLVGACIVSTMFWLRRLAAPFYKKLAYTDMLTGLGNRTAFELRLRELEKETGRRNFIMVIYDLNEMKKVNDTYGHAVGDAYLQRMGSLLLRESPVDRGWAYRIGGDEFVVIFADEDEASLRDELERFQKTCATSEVGGQPVTFAYGLAAYAREIDGPSLHNTLSRADARMYARKKAERGGA</sequence>
<organism evidence="5 6">
    <name type="scientific">Candidatus Bilophila faecipullorum</name>
    <dbReference type="NCBI Taxonomy" id="2838482"/>
    <lineage>
        <taxon>Bacteria</taxon>
        <taxon>Pseudomonadati</taxon>
        <taxon>Thermodesulfobacteriota</taxon>
        <taxon>Desulfovibrionia</taxon>
        <taxon>Desulfovibrionales</taxon>
        <taxon>Desulfovibrionaceae</taxon>
        <taxon>Bilophila</taxon>
    </lineage>
</organism>
<comment type="catalytic activity">
    <reaction evidence="2">
        <text>2 GTP = 3',3'-c-di-GMP + 2 diphosphate</text>
        <dbReference type="Rhea" id="RHEA:24898"/>
        <dbReference type="ChEBI" id="CHEBI:33019"/>
        <dbReference type="ChEBI" id="CHEBI:37565"/>
        <dbReference type="ChEBI" id="CHEBI:58805"/>
        <dbReference type="EC" id="2.7.7.65"/>
    </reaction>
</comment>
<evidence type="ECO:0000256" key="2">
    <source>
        <dbReference type="ARBA" id="ARBA00034247"/>
    </source>
</evidence>
<dbReference type="InterPro" id="IPR050469">
    <property type="entry name" value="Diguanylate_Cyclase"/>
</dbReference>
<keyword evidence="3" id="KW-0472">Membrane</keyword>
<accession>A0A9D1R2Q1</accession>
<feature type="domain" description="GGDEF" evidence="4">
    <location>
        <begin position="258"/>
        <end position="385"/>
    </location>
</feature>
<feature type="transmembrane region" description="Helical" evidence="3">
    <location>
        <begin position="196"/>
        <end position="218"/>
    </location>
</feature>
<name>A0A9D1R2Q1_9BACT</name>
<feature type="transmembrane region" description="Helical" evidence="3">
    <location>
        <begin position="14"/>
        <end position="37"/>
    </location>
</feature>
<reference evidence="5" key="2">
    <citation type="submission" date="2021-04" db="EMBL/GenBank/DDBJ databases">
        <authorList>
            <person name="Gilroy R."/>
        </authorList>
    </citation>
    <scope>NUCLEOTIDE SEQUENCE</scope>
    <source>
        <strain evidence="5">ChiSxjej5B17-1746</strain>
    </source>
</reference>
<dbReference type="NCBIfam" id="TIGR00254">
    <property type="entry name" value="GGDEF"/>
    <property type="match status" value="1"/>
</dbReference>
<dbReference type="Gene3D" id="3.30.70.270">
    <property type="match status" value="1"/>
</dbReference>
<evidence type="ECO:0000259" key="4">
    <source>
        <dbReference type="PROSITE" id="PS50887"/>
    </source>
</evidence>
<dbReference type="GO" id="GO:0052621">
    <property type="term" value="F:diguanylate cyclase activity"/>
    <property type="evidence" value="ECO:0007669"/>
    <property type="project" value="UniProtKB-EC"/>
</dbReference>
<dbReference type="Proteomes" id="UP000824264">
    <property type="component" value="Unassembled WGS sequence"/>
</dbReference>
<evidence type="ECO:0000256" key="3">
    <source>
        <dbReference type="SAM" id="Phobius"/>
    </source>
</evidence>
<dbReference type="EMBL" id="DXGI01000460">
    <property type="protein sequence ID" value="HIW79900.1"/>
    <property type="molecule type" value="Genomic_DNA"/>
</dbReference>
<dbReference type="PANTHER" id="PTHR45138">
    <property type="entry name" value="REGULATORY COMPONENTS OF SENSORY TRANSDUCTION SYSTEM"/>
    <property type="match status" value="1"/>
</dbReference>
<dbReference type="PANTHER" id="PTHR45138:SF9">
    <property type="entry name" value="DIGUANYLATE CYCLASE DGCM-RELATED"/>
    <property type="match status" value="1"/>
</dbReference>
<evidence type="ECO:0000313" key="6">
    <source>
        <dbReference type="Proteomes" id="UP000824264"/>
    </source>
</evidence>
<evidence type="ECO:0000313" key="5">
    <source>
        <dbReference type="EMBL" id="HIW79900.1"/>
    </source>
</evidence>
<dbReference type="SMART" id="SM00267">
    <property type="entry name" value="GGDEF"/>
    <property type="match status" value="1"/>
</dbReference>
<dbReference type="CDD" id="cd01949">
    <property type="entry name" value="GGDEF"/>
    <property type="match status" value="1"/>
</dbReference>
<dbReference type="SUPFAM" id="SSF55073">
    <property type="entry name" value="Nucleotide cyclase"/>
    <property type="match status" value="1"/>
</dbReference>
<dbReference type="InterPro" id="IPR000160">
    <property type="entry name" value="GGDEF_dom"/>
</dbReference>
<dbReference type="InterPro" id="IPR043128">
    <property type="entry name" value="Rev_trsase/Diguanyl_cyclase"/>
</dbReference>
<dbReference type="Pfam" id="PF00990">
    <property type="entry name" value="GGDEF"/>
    <property type="match status" value="1"/>
</dbReference>
<protein>
    <recommendedName>
        <fullName evidence="1">diguanylate cyclase</fullName>
        <ecNumber evidence="1">2.7.7.65</ecNumber>
    </recommendedName>
</protein>
<dbReference type="EC" id="2.7.7.65" evidence="1"/>